<reference evidence="1" key="1">
    <citation type="journal article" date="2015" name="Nature">
        <title>Complex archaea that bridge the gap between prokaryotes and eukaryotes.</title>
        <authorList>
            <person name="Spang A."/>
            <person name="Saw J.H."/>
            <person name="Jorgensen S.L."/>
            <person name="Zaremba-Niedzwiedzka K."/>
            <person name="Martijn J."/>
            <person name="Lind A.E."/>
            <person name="van Eijk R."/>
            <person name="Schleper C."/>
            <person name="Guy L."/>
            <person name="Ettema T.J."/>
        </authorList>
    </citation>
    <scope>NUCLEOTIDE SEQUENCE</scope>
</reference>
<accession>A0A0F9KV34</accession>
<proteinExistence type="predicted"/>
<evidence type="ECO:0000313" key="1">
    <source>
        <dbReference type="EMBL" id="KKM86209.1"/>
    </source>
</evidence>
<comment type="caution">
    <text evidence="1">The sequence shown here is derived from an EMBL/GenBank/DDBJ whole genome shotgun (WGS) entry which is preliminary data.</text>
</comment>
<organism evidence="1">
    <name type="scientific">marine sediment metagenome</name>
    <dbReference type="NCBI Taxonomy" id="412755"/>
    <lineage>
        <taxon>unclassified sequences</taxon>
        <taxon>metagenomes</taxon>
        <taxon>ecological metagenomes</taxon>
    </lineage>
</organism>
<dbReference type="AlphaFoldDB" id="A0A0F9KV34"/>
<gene>
    <name evidence="1" type="ORF">LCGC14_1281260</name>
</gene>
<sequence length="101" mass="11430">MTKDGNGPYPCDEGEYCGNFMPGSIAYARGGQTHAEAQREQEEWLSRMRFGCPRSCEVGSSKEMETKGYVGLYLKASRKLFSWETKVPTPDKLKEPGENRR</sequence>
<name>A0A0F9KV34_9ZZZZ</name>
<protein>
    <submittedName>
        <fullName evidence="1">Uncharacterized protein</fullName>
    </submittedName>
</protein>
<dbReference type="EMBL" id="LAZR01007291">
    <property type="protein sequence ID" value="KKM86209.1"/>
    <property type="molecule type" value="Genomic_DNA"/>
</dbReference>